<reference evidence="3 4" key="1">
    <citation type="journal article" date="2023" name="Plant Dis.">
        <title>First Report of Diplodia intermedia Causing Canker and Dieback Diseases on Apple Trees in Canada.</title>
        <authorList>
            <person name="Ellouze W."/>
            <person name="Ilyukhin E."/>
            <person name="Sulman M."/>
            <person name="Ali S."/>
        </authorList>
    </citation>
    <scope>NUCLEOTIDE SEQUENCE [LARGE SCALE GENOMIC DNA]</scope>
    <source>
        <strain evidence="3 4">M45-28</strain>
    </source>
</reference>
<evidence type="ECO:0000313" key="4">
    <source>
        <dbReference type="Proteomes" id="UP001521184"/>
    </source>
</evidence>
<dbReference type="Pfam" id="PF12937">
    <property type="entry name" value="F-box-like"/>
    <property type="match status" value="1"/>
</dbReference>
<dbReference type="EMBL" id="JAKEKT020000019">
    <property type="protein sequence ID" value="KAL1645403.1"/>
    <property type="molecule type" value="Genomic_DNA"/>
</dbReference>
<sequence>MAHLTSLPSELLLHILSFLPIRSLLAFSLASRSAYVLASSSLQTLSLGVYPTRVSSLISQLSSTSPTASPYSRSTRSLSSSAGSLPASSSCSSKSPSTSASDLFNEACTVAHVIPQASELRPHTLLAFHTALTSSILNRYCMSMRHLELSIWTLAPPVADALAGLKNLRTLCLRVEDPFGRGFLRRWIINWGSTVDDDDQDDDGVLRGSPRRAPSLYRALPEAGNGTEWNKFAEAWSRLETLRLIGAEVSDWQLCQVLAKNPGLKELWLKKCPEVGAELLKFLDEEWEGKASLQALGLVDCDVAGEISAETVAHIGNLPSLQFLSLLGCKGLTNSTVERLNDESWHIPHVELPGAHNADLGPMPAVIEVDPAYVDDEA</sequence>
<evidence type="ECO:0000259" key="2">
    <source>
        <dbReference type="PROSITE" id="PS50181"/>
    </source>
</evidence>
<dbReference type="PROSITE" id="PS50181">
    <property type="entry name" value="FBOX"/>
    <property type="match status" value="1"/>
</dbReference>
<name>A0ABR3TVX4_9PEZI</name>
<protein>
    <recommendedName>
        <fullName evidence="2">F-box domain-containing protein</fullName>
    </recommendedName>
</protein>
<feature type="domain" description="F-box" evidence="2">
    <location>
        <begin position="1"/>
        <end position="47"/>
    </location>
</feature>
<comment type="caution">
    <text evidence="3">The sequence shown here is derived from an EMBL/GenBank/DDBJ whole genome shotgun (WGS) entry which is preliminary data.</text>
</comment>
<evidence type="ECO:0000313" key="3">
    <source>
        <dbReference type="EMBL" id="KAL1645403.1"/>
    </source>
</evidence>
<feature type="region of interest" description="Disordered" evidence="1">
    <location>
        <begin position="62"/>
        <end position="93"/>
    </location>
</feature>
<dbReference type="SUPFAM" id="SSF81383">
    <property type="entry name" value="F-box domain"/>
    <property type="match status" value="1"/>
</dbReference>
<dbReference type="CDD" id="cd09917">
    <property type="entry name" value="F-box_SF"/>
    <property type="match status" value="1"/>
</dbReference>
<proteinExistence type="predicted"/>
<organism evidence="3 4">
    <name type="scientific">Diplodia intermedia</name>
    <dbReference type="NCBI Taxonomy" id="856260"/>
    <lineage>
        <taxon>Eukaryota</taxon>
        <taxon>Fungi</taxon>
        <taxon>Dikarya</taxon>
        <taxon>Ascomycota</taxon>
        <taxon>Pezizomycotina</taxon>
        <taxon>Dothideomycetes</taxon>
        <taxon>Dothideomycetes incertae sedis</taxon>
        <taxon>Botryosphaeriales</taxon>
        <taxon>Botryosphaeriaceae</taxon>
        <taxon>Diplodia</taxon>
    </lineage>
</organism>
<dbReference type="InterPro" id="IPR036047">
    <property type="entry name" value="F-box-like_dom_sf"/>
</dbReference>
<gene>
    <name evidence="3" type="ORF">SLS58_003710</name>
</gene>
<evidence type="ECO:0000256" key="1">
    <source>
        <dbReference type="SAM" id="MobiDB-lite"/>
    </source>
</evidence>
<dbReference type="Proteomes" id="UP001521184">
    <property type="component" value="Unassembled WGS sequence"/>
</dbReference>
<dbReference type="Gene3D" id="1.20.1280.50">
    <property type="match status" value="1"/>
</dbReference>
<accession>A0ABR3TVX4</accession>
<dbReference type="Gene3D" id="3.80.10.10">
    <property type="entry name" value="Ribonuclease Inhibitor"/>
    <property type="match status" value="1"/>
</dbReference>
<keyword evidence="4" id="KW-1185">Reference proteome</keyword>
<dbReference type="SUPFAM" id="SSF52047">
    <property type="entry name" value="RNI-like"/>
    <property type="match status" value="1"/>
</dbReference>
<dbReference type="InterPro" id="IPR032675">
    <property type="entry name" value="LRR_dom_sf"/>
</dbReference>
<dbReference type="InterPro" id="IPR001810">
    <property type="entry name" value="F-box_dom"/>
</dbReference>